<proteinExistence type="predicted"/>
<evidence type="ECO:0000313" key="2">
    <source>
        <dbReference type="Proteomes" id="UP000828390"/>
    </source>
</evidence>
<name>A0A9D4IXY4_DREPO</name>
<reference evidence="1" key="2">
    <citation type="submission" date="2020-11" db="EMBL/GenBank/DDBJ databases">
        <authorList>
            <person name="McCartney M.A."/>
            <person name="Auch B."/>
            <person name="Kono T."/>
            <person name="Mallez S."/>
            <person name="Becker A."/>
            <person name="Gohl D.M."/>
            <person name="Silverstein K.A.T."/>
            <person name="Koren S."/>
            <person name="Bechman K.B."/>
            <person name="Herman A."/>
            <person name="Abrahante J.E."/>
            <person name="Garbe J."/>
        </authorList>
    </citation>
    <scope>NUCLEOTIDE SEQUENCE</scope>
    <source>
        <strain evidence="1">Duluth1</strain>
        <tissue evidence="1">Whole animal</tissue>
    </source>
</reference>
<keyword evidence="2" id="KW-1185">Reference proteome</keyword>
<protein>
    <submittedName>
        <fullName evidence="1">Uncharacterized protein</fullName>
    </submittedName>
</protein>
<reference evidence="1" key="1">
    <citation type="journal article" date="2019" name="bioRxiv">
        <title>The Genome of the Zebra Mussel, Dreissena polymorpha: A Resource for Invasive Species Research.</title>
        <authorList>
            <person name="McCartney M.A."/>
            <person name="Auch B."/>
            <person name="Kono T."/>
            <person name="Mallez S."/>
            <person name="Zhang Y."/>
            <person name="Obille A."/>
            <person name="Becker A."/>
            <person name="Abrahante J.E."/>
            <person name="Garbe J."/>
            <person name="Badalamenti J.P."/>
            <person name="Herman A."/>
            <person name="Mangelson H."/>
            <person name="Liachko I."/>
            <person name="Sullivan S."/>
            <person name="Sone E.D."/>
            <person name="Koren S."/>
            <person name="Silverstein K.A.T."/>
            <person name="Beckman K.B."/>
            <person name="Gohl D.M."/>
        </authorList>
    </citation>
    <scope>NUCLEOTIDE SEQUENCE</scope>
    <source>
        <strain evidence="1">Duluth1</strain>
        <tissue evidence="1">Whole animal</tissue>
    </source>
</reference>
<gene>
    <name evidence="1" type="ORF">DPMN_167048</name>
</gene>
<dbReference type="Proteomes" id="UP000828390">
    <property type="component" value="Unassembled WGS sequence"/>
</dbReference>
<dbReference type="AlphaFoldDB" id="A0A9D4IXY4"/>
<evidence type="ECO:0000313" key="1">
    <source>
        <dbReference type="EMBL" id="KAH3788884.1"/>
    </source>
</evidence>
<accession>A0A9D4IXY4</accession>
<dbReference type="EMBL" id="JAIWYP010000008">
    <property type="protein sequence ID" value="KAH3788884.1"/>
    <property type="molecule type" value="Genomic_DNA"/>
</dbReference>
<comment type="caution">
    <text evidence="1">The sequence shown here is derived from an EMBL/GenBank/DDBJ whole genome shotgun (WGS) entry which is preliminary data.</text>
</comment>
<sequence length="55" mass="5718">MVVFPRYQVYPGGGLPLAEHSSAMEVSVPSPITATLRGSSVMKGPLGISCLFSPP</sequence>
<organism evidence="1 2">
    <name type="scientific">Dreissena polymorpha</name>
    <name type="common">Zebra mussel</name>
    <name type="synonym">Mytilus polymorpha</name>
    <dbReference type="NCBI Taxonomy" id="45954"/>
    <lineage>
        <taxon>Eukaryota</taxon>
        <taxon>Metazoa</taxon>
        <taxon>Spiralia</taxon>
        <taxon>Lophotrochozoa</taxon>
        <taxon>Mollusca</taxon>
        <taxon>Bivalvia</taxon>
        <taxon>Autobranchia</taxon>
        <taxon>Heteroconchia</taxon>
        <taxon>Euheterodonta</taxon>
        <taxon>Imparidentia</taxon>
        <taxon>Neoheterodontei</taxon>
        <taxon>Myida</taxon>
        <taxon>Dreissenoidea</taxon>
        <taxon>Dreissenidae</taxon>
        <taxon>Dreissena</taxon>
    </lineage>
</organism>